<accession>A0ABU0BV92</accession>
<dbReference type="SUPFAM" id="SSF101898">
    <property type="entry name" value="NHL repeat"/>
    <property type="match status" value="1"/>
</dbReference>
<keyword evidence="2" id="KW-1185">Reference proteome</keyword>
<dbReference type="Gene3D" id="2.120.10.30">
    <property type="entry name" value="TolB, C-terminal domain"/>
    <property type="match status" value="1"/>
</dbReference>
<dbReference type="EMBL" id="JAUSVF010000002">
    <property type="protein sequence ID" value="MDQ0322155.1"/>
    <property type="molecule type" value="Genomic_DNA"/>
</dbReference>
<evidence type="ECO:0000313" key="1">
    <source>
        <dbReference type="EMBL" id="MDQ0322155.1"/>
    </source>
</evidence>
<dbReference type="Pfam" id="PF09684">
    <property type="entry name" value="Tail_P2_I"/>
    <property type="match status" value="1"/>
</dbReference>
<comment type="caution">
    <text evidence="1">The sequence shown here is derived from an EMBL/GenBank/DDBJ whole genome shotgun (WGS) entry which is preliminary data.</text>
</comment>
<dbReference type="Proteomes" id="UP001230207">
    <property type="component" value="Unassembled WGS sequence"/>
</dbReference>
<dbReference type="InterPro" id="IPR006521">
    <property type="entry name" value="Tail_protein_I"/>
</dbReference>
<dbReference type="NCBIfam" id="TIGR02242">
    <property type="entry name" value="tail_TIGR02242"/>
    <property type="match status" value="1"/>
</dbReference>
<dbReference type="InterPro" id="IPR011748">
    <property type="entry name" value="Unchr_phage_tail-like"/>
</dbReference>
<name>A0ABU0BV92_9HYPH</name>
<gene>
    <name evidence="1" type="ORF">QO002_004361</name>
</gene>
<dbReference type="InterPro" id="IPR011042">
    <property type="entry name" value="6-blade_b-propeller_TolB-like"/>
</dbReference>
<reference evidence="1 2" key="1">
    <citation type="submission" date="2023-07" db="EMBL/GenBank/DDBJ databases">
        <title>Genomic Encyclopedia of Type Strains, Phase IV (KMG-IV): sequencing the most valuable type-strain genomes for metagenomic binning, comparative biology and taxonomic classification.</title>
        <authorList>
            <person name="Goeker M."/>
        </authorList>
    </citation>
    <scope>NUCLEOTIDE SEQUENCE [LARGE SCALE GENOMIC DNA]</scope>
    <source>
        <strain evidence="1 2">DSM 1112</strain>
    </source>
</reference>
<organism evidence="1 2">
    <name type="scientific">Pararhizobium capsulatum DSM 1112</name>
    <dbReference type="NCBI Taxonomy" id="1121113"/>
    <lineage>
        <taxon>Bacteria</taxon>
        <taxon>Pseudomonadati</taxon>
        <taxon>Pseudomonadota</taxon>
        <taxon>Alphaproteobacteria</taxon>
        <taxon>Hyphomicrobiales</taxon>
        <taxon>Rhizobiaceae</taxon>
        <taxon>Rhizobium/Agrobacterium group</taxon>
        <taxon>Pararhizobium</taxon>
    </lineage>
</organism>
<evidence type="ECO:0000313" key="2">
    <source>
        <dbReference type="Proteomes" id="UP001230207"/>
    </source>
</evidence>
<dbReference type="SUPFAM" id="SSF50969">
    <property type="entry name" value="YVTN repeat-like/Quinoprotein amine dehydrogenase"/>
    <property type="match status" value="1"/>
</dbReference>
<protein>
    <submittedName>
        <fullName evidence="1">Phage tail-like protein</fullName>
    </submittedName>
</protein>
<dbReference type="RefSeq" id="WP_307233713.1">
    <property type="nucleotide sequence ID" value="NZ_JAUSVF010000002.1"/>
</dbReference>
<proteinExistence type="predicted"/>
<sequence length="691" mass="74211">MTSEIRATFPPFLRLNARTGWRLGGAVSRPGIVSVDGPLKLAIAGASAIALNEPFGSFGGKRLPRGVATTDTGRILVADPVERVIWTAQASSHAGPALFLPLWPARPLPPAPTPEDVVPPPAIPSDPYTLVRPTDVAFLANGDLAIADPGAARIIVIAYPTAQLRQVISVPGGEPTMLATDHQGNIYILDPKLRTIYRYDAQWRRDGSFPRPSVQLKRPVFVASAAMGSGCGCGGDCGCGCGGSCGDDHDHNPAVVYAIDDGRLIGLDQRGYLVAKPDAATLQLLPPALQHGDDGTLLYTDPDEPGREPMRLTGLILTGDGRLVEQNVPLVAMPKRVQVPRSGSFVTTALDGGRVGFTWDRIALRCTLPPNTRLLVQTLTSDSAIEFDRILAKPDDEWSSPLRLEMPLDPKASLMPEALVQSPGGRYLWIRISLFGDGNVSPVVDEIEIYGPRRSAMRYLPASFHQDPESVSFLDRFLSYFDTVFAEISASNRDIAALFDPQATPEGEFLDWLGSWFDLAFLAEWDVETRREMIAEAIRYYSIRGTVAGLKKILQWHTGLAAPMPQIIEHYRLPAGAAPMIAGSPLDVAPAAHSATIVLPRSSVPDDASQARLVRLIAKNAPAHVRISLRLVDPGISIGTQSTIGVDMLIGDIAAKGLGLGHLGLDFSTEGPLQRGIAAVRSAVHERTPSC</sequence>
<dbReference type="InterPro" id="IPR011044">
    <property type="entry name" value="Quino_amine_DH_bsu"/>
</dbReference>